<reference evidence="7" key="2">
    <citation type="submission" date="2022-06" db="UniProtKB">
        <authorList>
            <consortium name="EnsemblMetazoa"/>
        </authorList>
    </citation>
    <scope>IDENTIFICATION</scope>
</reference>
<dbReference type="GO" id="GO:0006366">
    <property type="term" value="P:transcription by RNA polymerase II"/>
    <property type="evidence" value="ECO:0007669"/>
    <property type="project" value="InterPro"/>
</dbReference>
<dbReference type="OrthoDB" id="440760at2759"/>
<dbReference type="EnsemblMetazoa" id="XM_016800484.2">
    <property type="protein sequence ID" value="XP_016655973.1"/>
    <property type="gene ID" value="LOC100573822"/>
</dbReference>
<keyword evidence="5" id="KW-0175">Coiled coil</keyword>
<protein>
    <submittedName>
        <fullName evidence="7">Uncharacterized protein</fullName>
    </submittedName>
</protein>
<keyword evidence="3" id="KW-0804">Transcription</keyword>
<evidence type="ECO:0000256" key="6">
    <source>
        <dbReference type="SAM" id="SignalP"/>
    </source>
</evidence>
<dbReference type="RefSeq" id="XP_016655973.1">
    <property type="nucleotide sequence ID" value="XM_016800484.1"/>
</dbReference>
<evidence type="ECO:0000256" key="2">
    <source>
        <dbReference type="ARBA" id="ARBA00023015"/>
    </source>
</evidence>
<accession>A0A8R2NUM1</accession>
<keyword evidence="2" id="KW-0805">Transcription regulation</keyword>
<comment type="subcellular location">
    <subcellularLocation>
        <location evidence="1">Nucleus</location>
    </subcellularLocation>
</comment>
<keyword evidence="4" id="KW-0539">Nucleus</keyword>
<dbReference type="PANTHER" id="PTHR11380:SF16">
    <property type="entry name" value="TRANSCRIPTION INITIATION PROTEIN SPT3 HOMOLOG"/>
    <property type="match status" value="1"/>
</dbReference>
<evidence type="ECO:0000256" key="1">
    <source>
        <dbReference type="ARBA" id="ARBA00004123"/>
    </source>
</evidence>
<dbReference type="EnsemblMetazoa" id="XM_029489963.1">
    <property type="protein sequence ID" value="XP_029345823.1"/>
    <property type="gene ID" value="LOC100573822"/>
</dbReference>
<dbReference type="GO" id="GO:0005634">
    <property type="term" value="C:nucleus"/>
    <property type="evidence" value="ECO:0007669"/>
    <property type="project" value="UniProtKB-SubCell"/>
</dbReference>
<evidence type="ECO:0000256" key="3">
    <source>
        <dbReference type="ARBA" id="ARBA00023163"/>
    </source>
</evidence>
<dbReference type="GO" id="GO:0003713">
    <property type="term" value="F:transcription coactivator activity"/>
    <property type="evidence" value="ECO:0007669"/>
    <property type="project" value="TreeGrafter"/>
</dbReference>
<keyword evidence="8" id="KW-1185">Reference proteome</keyword>
<dbReference type="InterPro" id="IPR003195">
    <property type="entry name" value="TFIID_TAF13"/>
</dbReference>
<dbReference type="Proteomes" id="UP000007819">
    <property type="component" value="Chromosome X"/>
</dbReference>
<evidence type="ECO:0000256" key="5">
    <source>
        <dbReference type="SAM" id="Coils"/>
    </source>
</evidence>
<dbReference type="AlphaFoldDB" id="A0A8R2NUM1"/>
<evidence type="ECO:0000256" key="4">
    <source>
        <dbReference type="ARBA" id="ARBA00023242"/>
    </source>
</evidence>
<evidence type="ECO:0000313" key="8">
    <source>
        <dbReference type="Proteomes" id="UP000007819"/>
    </source>
</evidence>
<keyword evidence="6" id="KW-0732">Signal</keyword>
<organism evidence="7 8">
    <name type="scientific">Acyrthosiphon pisum</name>
    <name type="common">Pea aphid</name>
    <dbReference type="NCBI Taxonomy" id="7029"/>
    <lineage>
        <taxon>Eukaryota</taxon>
        <taxon>Metazoa</taxon>
        <taxon>Ecdysozoa</taxon>
        <taxon>Arthropoda</taxon>
        <taxon>Hexapoda</taxon>
        <taxon>Insecta</taxon>
        <taxon>Pterygota</taxon>
        <taxon>Neoptera</taxon>
        <taxon>Paraneoptera</taxon>
        <taxon>Hemiptera</taxon>
        <taxon>Sternorrhyncha</taxon>
        <taxon>Aphidomorpha</taxon>
        <taxon>Aphidoidea</taxon>
        <taxon>Aphididae</taxon>
        <taxon>Macrosiphini</taxon>
        <taxon>Acyrthosiphon</taxon>
    </lineage>
</organism>
<feature type="signal peptide" evidence="6">
    <location>
        <begin position="1"/>
        <end position="19"/>
    </location>
</feature>
<dbReference type="CDD" id="cd22926">
    <property type="entry name" value="HFD_SPT3"/>
    <property type="match status" value="1"/>
</dbReference>
<sequence>MKNMLGMLIVYIVTPVVTLQSMCSKLHTKMNANILTDLCEIMHGLGERIPRRDTVEIMHSVLIKQMILLIYQMQKAAILLKHQSISIKHVLYVLKNHKVTLIRILSYYLLKDTIHQLNKLSDTDEDKEKKRKNKKSKLELIDKDIVENITNLEDVSLKIDDPASALAEVDFTTKDLSPENTKVKSIFKKLRNAIVELKLKINITEEEIRKSNETRLLRANDISIILTANAYEGYEVCRSKNFHKNKIGERLLLQVHKALPWDITYNNQVKEVLLFLAKETISYIIDRVYESRKCTDSCDENNLKIIKKKKYGSILVDEITSVIKSTWKTPFEEIRYPYDEEDAFFNNQLIFEL</sequence>
<dbReference type="EnsemblMetazoa" id="XM_029489962.1">
    <property type="protein sequence ID" value="XP_029345822.1"/>
    <property type="gene ID" value="LOC100573822"/>
</dbReference>
<dbReference type="GeneID" id="100573822"/>
<feature type="chain" id="PRO_5042775287" evidence="6">
    <location>
        <begin position="20"/>
        <end position="353"/>
    </location>
</feature>
<name>A0A8R2NUM1_ACYPI</name>
<dbReference type="PANTHER" id="PTHR11380">
    <property type="entry name" value="TRANSCRIPTION INITIATION FACTOR TFIID/SUPT3-RELATED"/>
    <property type="match status" value="1"/>
</dbReference>
<feature type="coiled-coil region" evidence="5">
    <location>
        <begin position="187"/>
        <end position="214"/>
    </location>
</feature>
<reference evidence="8" key="1">
    <citation type="submission" date="2010-06" db="EMBL/GenBank/DDBJ databases">
        <authorList>
            <person name="Jiang H."/>
            <person name="Abraham K."/>
            <person name="Ali S."/>
            <person name="Alsbrooks S.L."/>
            <person name="Anim B.N."/>
            <person name="Anosike U.S."/>
            <person name="Attaway T."/>
            <person name="Bandaranaike D.P."/>
            <person name="Battles P.K."/>
            <person name="Bell S.N."/>
            <person name="Bell A.V."/>
            <person name="Beltran B."/>
            <person name="Bickham C."/>
            <person name="Bustamante Y."/>
            <person name="Caleb T."/>
            <person name="Canada A."/>
            <person name="Cardenas V."/>
            <person name="Carter K."/>
            <person name="Chacko J."/>
            <person name="Chandrabose M.N."/>
            <person name="Chavez D."/>
            <person name="Chavez A."/>
            <person name="Chen L."/>
            <person name="Chu H.-S."/>
            <person name="Claassen K.J."/>
            <person name="Cockrell R."/>
            <person name="Collins M."/>
            <person name="Cooper J.A."/>
            <person name="Cree A."/>
            <person name="Curry S.M."/>
            <person name="Da Y."/>
            <person name="Dao M.D."/>
            <person name="Das B."/>
            <person name="Davila M.-L."/>
            <person name="Davy-Carroll L."/>
            <person name="Denson S."/>
            <person name="Dinh H."/>
            <person name="Ebong V.E."/>
            <person name="Edwards J.R."/>
            <person name="Egan A."/>
            <person name="El-Daye J."/>
            <person name="Escobedo L."/>
            <person name="Fernandez S."/>
            <person name="Fernando P.R."/>
            <person name="Flagg N."/>
            <person name="Forbes L.D."/>
            <person name="Fowler R.G."/>
            <person name="Fu Q."/>
            <person name="Gabisi R.A."/>
            <person name="Ganer J."/>
            <person name="Garbino Pronczuk A."/>
            <person name="Garcia R.M."/>
            <person name="Garner T."/>
            <person name="Garrett T.E."/>
            <person name="Gonzalez D.A."/>
            <person name="Hamid H."/>
            <person name="Hawkins E.S."/>
            <person name="Hirani K."/>
            <person name="Hogues M.E."/>
            <person name="Hollins B."/>
            <person name="Hsiao C.-H."/>
            <person name="Jabil R."/>
            <person name="James M.L."/>
            <person name="Jhangiani S.N."/>
            <person name="Johnson B."/>
            <person name="Johnson Q."/>
            <person name="Joshi V."/>
            <person name="Kalu J.B."/>
            <person name="Kam C."/>
            <person name="Kashfia A."/>
            <person name="Keebler J."/>
            <person name="Kisamo H."/>
            <person name="Kovar C.L."/>
            <person name="Lago L.A."/>
            <person name="Lai C.-Y."/>
            <person name="Laidlaw J."/>
            <person name="Lara F."/>
            <person name="Le T.-K."/>
            <person name="Lee S.L."/>
            <person name="Legall F.H."/>
            <person name="Lemon S.J."/>
            <person name="Lewis L.R."/>
            <person name="Li B."/>
            <person name="Liu Y."/>
            <person name="Liu Y.-S."/>
            <person name="Lopez J."/>
            <person name="Lozado R.J."/>
            <person name="Lu J."/>
            <person name="Madu R.C."/>
            <person name="Maheshwari M."/>
            <person name="Maheshwari R."/>
            <person name="Malloy K."/>
            <person name="Martinez E."/>
            <person name="Mathew T."/>
            <person name="Mercado I.C."/>
            <person name="Mercado C."/>
            <person name="Meyer B."/>
            <person name="Montgomery K."/>
            <person name="Morgan M.B."/>
            <person name="Munidasa M."/>
            <person name="Nazareth L.V."/>
            <person name="Nelson J."/>
            <person name="Ng B.M."/>
            <person name="Nguyen N.B."/>
            <person name="Nguyen P.Q."/>
            <person name="Nguyen T."/>
            <person name="Obregon M."/>
            <person name="Okwuonu G.O."/>
            <person name="Onwere C.G."/>
            <person name="Orozco G."/>
            <person name="Parra A."/>
            <person name="Patel S."/>
            <person name="Patil S."/>
            <person name="Perez A."/>
            <person name="Perez Y."/>
            <person name="Pham C."/>
            <person name="Primus E.L."/>
            <person name="Pu L.-L."/>
            <person name="Puazo M."/>
            <person name="Qin X."/>
            <person name="Quiroz J.B."/>
            <person name="Reese J."/>
            <person name="Richards S."/>
            <person name="Rives C.M."/>
            <person name="Robberts R."/>
            <person name="Ruiz S.J."/>
            <person name="Ruiz M.J."/>
            <person name="Santibanez J."/>
            <person name="Schneider B.W."/>
            <person name="Sisson I."/>
            <person name="Smith M."/>
            <person name="Sodergren E."/>
            <person name="Song X.-Z."/>
            <person name="Song B.B."/>
            <person name="Summersgill H."/>
            <person name="Thelus R."/>
            <person name="Thornton R.D."/>
            <person name="Trejos Z.Y."/>
            <person name="Usmani K."/>
            <person name="Vattathil S."/>
            <person name="Villasana D."/>
            <person name="Walker D.L."/>
            <person name="Wang S."/>
            <person name="Wang K."/>
            <person name="White C.S."/>
            <person name="Williams A.C."/>
            <person name="Williamson J."/>
            <person name="Wilson K."/>
            <person name="Woghiren I.O."/>
            <person name="Woodworth J.R."/>
            <person name="Worley K.C."/>
            <person name="Wright R.A."/>
            <person name="Wu W."/>
            <person name="Young L."/>
            <person name="Zhang L."/>
            <person name="Zhang J."/>
            <person name="Zhu Y."/>
            <person name="Muzny D.M."/>
            <person name="Weinstock G."/>
            <person name="Gibbs R.A."/>
        </authorList>
    </citation>
    <scope>NUCLEOTIDE SEQUENCE [LARGE SCALE GENOMIC DNA]</scope>
    <source>
        <strain evidence="8">LSR1</strain>
    </source>
</reference>
<evidence type="ECO:0000313" key="7">
    <source>
        <dbReference type="EnsemblMetazoa" id="XP_029345823.1"/>
    </source>
</evidence>
<proteinExistence type="predicted"/>